<evidence type="ECO:0000313" key="15">
    <source>
        <dbReference type="Proteomes" id="UP001370348"/>
    </source>
</evidence>
<dbReference type="InterPro" id="IPR045357">
    <property type="entry name" value="Aminopeptidase_N-like_N"/>
</dbReference>
<evidence type="ECO:0000256" key="3">
    <source>
        <dbReference type="ARBA" id="ARBA00010136"/>
    </source>
</evidence>
<evidence type="ECO:0000259" key="13">
    <source>
        <dbReference type="Pfam" id="PF17900"/>
    </source>
</evidence>
<dbReference type="SUPFAM" id="SSF63737">
    <property type="entry name" value="Leukotriene A4 hydrolase N-terminal domain"/>
    <property type="match status" value="1"/>
</dbReference>
<evidence type="ECO:0000256" key="6">
    <source>
        <dbReference type="ARBA" id="ARBA00022670"/>
    </source>
</evidence>
<keyword evidence="8" id="KW-0378">Hydrolase</keyword>
<evidence type="ECO:0000256" key="11">
    <source>
        <dbReference type="SAM" id="SignalP"/>
    </source>
</evidence>
<dbReference type="EC" id="3.4.11.2" evidence="4"/>
<dbReference type="Gene3D" id="2.60.40.1730">
    <property type="entry name" value="tricorn interacting facor f3 domain"/>
    <property type="match status" value="1"/>
</dbReference>
<evidence type="ECO:0000256" key="8">
    <source>
        <dbReference type="ARBA" id="ARBA00022801"/>
    </source>
</evidence>
<dbReference type="RefSeq" id="WP_394827973.1">
    <property type="nucleotide sequence ID" value="NZ_CP089984.1"/>
</dbReference>
<keyword evidence="7" id="KW-0479">Metal-binding</keyword>
<dbReference type="Pfam" id="PF17900">
    <property type="entry name" value="Peptidase_M1_N"/>
    <property type="match status" value="1"/>
</dbReference>
<dbReference type="SUPFAM" id="SSF55486">
    <property type="entry name" value="Metalloproteases ('zincins'), catalytic domain"/>
    <property type="match status" value="1"/>
</dbReference>
<evidence type="ECO:0000256" key="10">
    <source>
        <dbReference type="ARBA" id="ARBA00023049"/>
    </source>
</evidence>
<proteinExistence type="inferred from homology"/>
<dbReference type="Pfam" id="PF01433">
    <property type="entry name" value="Peptidase_M1"/>
    <property type="match status" value="1"/>
</dbReference>
<dbReference type="CDD" id="cd09603">
    <property type="entry name" value="M1_APN_like"/>
    <property type="match status" value="1"/>
</dbReference>
<evidence type="ECO:0000313" key="14">
    <source>
        <dbReference type="EMBL" id="WXB18339.1"/>
    </source>
</evidence>
<feature type="signal peptide" evidence="11">
    <location>
        <begin position="1"/>
        <end position="20"/>
    </location>
</feature>
<keyword evidence="6" id="KW-0645">Protease</keyword>
<dbReference type="PANTHER" id="PTHR11533:SF297">
    <property type="entry name" value="AMINOPEPTIDASE N"/>
    <property type="match status" value="1"/>
</dbReference>
<evidence type="ECO:0000256" key="9">
    <source>
        <dbReference type="ARBA" id="ARBA00022833"/>
    </source>
</evidence>
<keyword evidence="11" id="KW-0732">Signal</keyword>
<dbReference type="EMBL" id="CP089984">
    <property type="protein sequence ID" value="WXB18339.1"/>
    <property type="molecule type" value="Genomic_DNA"/>
</dbReference>
<organism evidence="14 15">
    <name type="scientific">Pendulispora albinea</name>
    <dbReference type="NCBI Taxonomy" id="2741071"/>
    <lineage>
        <taxon>Bacteria</taxon>
        <taxon>Pseudomonadati</taxon>
        <taxon>Myxococcota</taxon>
        <taxon>Myxococcia</taxon>
        <taxon>Myxococcales</taxon>
        <taxon>Sorangiineae</taxon>
        <taxon>Pendulisporaceae</taxon>
        <taxon>Pendulispora</taxon>
    </lineage>
</organism>
<evidence type="ECO:0000256" key="1">
    <source>
        <dbReference type="ARBA" id="ARBA00000098"/>
    </source>
</evidence>
<keyword evidence="10" id="KW-0482">Metalloprotease</keyword>
<protein>
    <recommendedName>
        <fullName evidence="5">Aminopeptidase N</fullName>
        <ecNumber evidence="4">3.4.11.2</ecNumber>
    </recommendedName>
</protein>
<dbReference type="Proteomes" id="UP001370348">
    <property type="component" value="Chromosome"/>
</dbReference>
<gene>
    <name evidence="14" type="ORF">LZC94_13950</name>
</gene>
<dbReference type="InterPro" id="IPR014782">
    <property type="entry name" value="Peptidase_M1_dom"/>
</dbReference>
<evidence type="ECO:0000256" key="5">
    <source>
        <dbReference type="ARBA" id="ARBA00015611"/>
    </source>
</evidence>
<evidence type="ECO:0000256" key="4">
    <source>
        <dbReference type="ARBA" id="ARBA00012564"/>
    </source>
</evidence>
<name>A0ABZ2M758_9BACT</name>
<dbReference type="InterPro" id="IPR001930">
    <property type="entry name" value="Peptidase_M1"/>
</dbReference>
<feature type="chain" id="PRO_5045624510" description="Aminopeptidase N" evidence="11">
    <location>
        <begin position="21"/>
        <end position="518"/>
    </location>
</feature>
<accession>A0ABZ2M758</accession>
<dbReference type="PROSITE" id="PS51257">
    <property type="entry name" value="PROKAR_LIPOPROTEIN"/>
    <property type="match status" value="1"/>
</dbReference>
<dbReference type="InterPro" id="IPR027268">
    <property type="entry name" value="Peptidase_M4/M1_CTD_sf"/>
</dbReference>
<comment type="catalytic activity">
    <reaction evidence="1">
        <text>Release of an N-terminal amino acid, Xaa-|-Yaa- from a peptide, amide or arylamide. Xaa is preferably Ala, but may be most amino acids including Pro (slow action). When a terminal hydrophobic residue is followed by a prolyl residue, the two may be released as an intact Xaa-Pro dipeptide.</text>
        <dbReference type="EC" id="3.4.11.2"/>
    </reaction>
</comment>
<feature type="domain" description="Aminopeptidase N-like N-terminal" evidence="13">
    <location>
        <begin position="67"/>
        <end position="237"/>
    </location>
</feature>
<dbReference type="InterPro" id="IPR042097">
    <property type="entry name" value="Aminopeptidase_N-like_N_sf"/>
</dbReference>
<comment type="cofactor">
    <cofactor evidence="2">
        <name>Zn(2+)</name>
        <dbReference type="ChEBI" id="CHEBI:29105"/>
    </cofactor>
</comment>
<comment type="similarity">
    <text evidence="3">Belongs to the peptidase M1 family.</text>
</comment>
<evidence type="ECO:0000256" key="2">
    <source>
        <dbReference type="ARBA" id="ARBA00001947"/>
    </source>
</evidence>
<evidence type="ECO:0000259" key="12">
    <source>
        <dbReference type="Pfam" id="PF01433"/>
    </source>
</evidence>
<dbReference type="Gene3D" id="1.10.390.10">
    <property type="entry name" value="Neutral Protease Domain 2"/>
    <property type="match status" value="1"/>
</dbReference>
<dbReference type="PRINTS" id="PR00756">
    <property type="entry name" value="ALADIPTASE"/>
</dbReference>
<sequence length="518" mass="56764">MKYSCRVFCALSLGMAAAGASGCSSDDGAGGSEMGQWESSLLRDGAGSPGIGDPYYPELGNGGYDVSHYSIRLTYEPVSDRLSGSTTILAKATQDLTSFHLDFLLAVKSVRVNNATARFTSSGDELIIELPGKIGKGSNMNVVVQYDDIPSQATSKTAWIHAWRRTAGGAASVGEPFSAEWWYPCNNHPADKATYDVSVAVPEGYEVLSNGVLAGKTQQTDGWVRWYWRSTKPQITYASFIAMGQYDIQTSTTASGLPIINAFADDLGEYAELGRRVVNRTGEVIDFFESKLGPYPFEAAGGVVARGAFGLETQTRPMYGTAGFDSGYHDYFVVHELAHQWFGDSVSLQRWRDLWLNEGFAIYAEYIWSENHGEGTAQELAVREYNSHPAKDPFWEVLPGDPGGGRGKNFHLAVYYRGAIGIQALRNAVGDDTFFRIVRTWLQQKQYGHGTAEEFIALSERISGKSLRALFDTWFYTAGRPAFEAAASDVVPPAFEKIHGALDRLEATGHGSRHEFVR</sequence>
<evidence type="ECO:0000256" key="7">
    <source>
        <dbReference type="ARBA" id="ARBA00022723"/>
    </source>
</evidence>
<dbReference type="InterPro" id="IPR050344">
    <property type="entry name" value="Peptidase_M1_aminopeptidases"/>
</dbReference>
<reference evidence="14 15" key="1">
    <citation type="submission" date="2021-12" db="EMBL/GenBank/DDBJ databases">
        <title>Discovery of the Pendulisporaceae a myxobacterial family with distinct sporulation behavior and unique specialized metabolism.</title>
        <authorList>
            <person name="Garcia R."/>
            <person name="Popoff A."/>
            <person name="Bader C.D."/>
            <person name="Loehr J."/>
            <person name="Walesch S."/>
            <person name="Walt C."/>
            <person name="Boldt J."/>
            <person name="Bunk B."/>
            <person name="Haeckl F.J.F.P.J."/>
            <person name="Gunesch A.P."/>
            <person name="Birkelbach J."/>
            <person name="Nuebel U."/>
            <person name="Pietschmann T."/>
            <person name="Bach T."/>
            <person name="Mueller R."/>
        </authorList>
    </citation>
    <scope>NUCLEOTIDE SEQUENCE [LARGE SCALE GENOMIC DNA]</scope>
    <source>
        <strain evidence="14 15">MSr11954</strain>
    </source>
</reference>
<keyword evidence="9" id="KW-0862">Zinc</keyword>
<keyword evidence="15" id="KW-1185">Reference proteome</keyword>
<feature type="domain" description="Peptidase M1 membrane alanine aminopeptidase" evidence="12">
    <location>
        <begin position="333"/>
        <end position="474"/>
    </location>
</feature>
<dbReference type="PANTHER" id="PTHR11533">
    <property type="entry name" value="PROTEASE M1 ZINC METALLOPROTEASE"/>
    <property type="match status" value="1"/>
</dbReference>